<dbReference type="CDD" id="cd09274">
    <property type="entry name" value="RNase_HI_RT_Ty3"/>
    <property type="match status" value="1"/>
</dbReference>
<feature type="region of interest" description="Disordered" evidence="9">
    <location>
        <begin position="1032"/>
        <end position="1061"/>
    </location>
</feature>
<keyword evidence="12" id="KW-1185">Reference proteome</keyword>
<dbReference type="GO" id="GO:0003676">
    <property type="term" value="F:nucleic acid binding"/>
    <property type="evidence" value="ECO:0007669"/>
    <property type="project" value="InterPro"/>
</dbReference>
<feature type="domain" description="Reverse transcriptase" evidence="10">
    <location>
        <begin position="609"/>
        <end position="788"/>
    </location>
</feature>
<dbReference type="Gene3D" id="3.10.10.10">
    <property type="entry name" value="HIV Type 1 Reverse Transcriptase, subunit A, domain 1"/>
    <property type="match status" value="1"/>
</dbReference>
<evidence type="ECO:0000256" key="8">
    <source>
        <dbReference type="ARBA" id="ARBA00022918"/>
    </source>
</evidence>
<evidence type="ECO:0000256" key="2">
    <source>
        <dbReference type="ARBA" id="ARBA00022670"/>
    </source>
</evidence>
<dbReference type="PANTHER" id="PTHR37984">
    <property type="entry name" value="PROTEIN CBG26694"/>
    <property type="match status" value="1"/>
</dbReference>
<dbReference type="InterPro" id="IPR041373">
    <property type="entry name" value="RT_RNaseH"/>
</dbReference>
<gene>
    <name evidence="11" type="ORF">PLXY2_LOCUS16229</name>
</gene>
<evidence type="ECO:0000256" key="3">
    <source>
        <dbReference type="ARBA" id="ARBA00022679"/>
    </source>
</evidence>
<evidence type="ECO:0000256" key="4">
    <source>
        <dbReference type="ARBA" id="ARBA00022695"/>
    </source>
</evidence>
<evidence type="ECO:0000256" key="5">
    <source>
        <dbReference type="ARBA" id="ARBA00022722"/>
    </source>
</evidence>
<feature type="compositionally biased region" description="Basic and acidic residues" evidence="9">
    <location>
        <begin position="1032"/>
        <end position="1044"/>
    </location>
</feature>
<organism evidence="11 12">
    <name type="scientific">Plutella xylostella</name>
    <name type="common">Diamondback moth</name>
    <name type="synonym">Plutella maculipennis</name>
    <dbReference type="NCBI Taxonomy" id="51655"/>
    <lineage>
        <taxon>Eukaryota</taxon>
        <taxon>Metazoa</taxon>
        <taxon>Ecdysozoa</taxon>
        <taxon>Arthropoda</taxon>
        <taxon>Hexapoda</taxon>
        <taxon>Insecta</taxon>
        <taxon>Pterygota</taxon>
        <taxon>Neoptera</taxon>
        <taxon>Endopterygota</taxon>
        <taxon>Lepidoptera</taxon>
        <taxon>Glossata</taxon>
        <taxon>Ditrysia</taxon>
        <taxon>Yponomeutoidea</taxon>
        <taxon>Plutellidae</taxon>
        <taxon>Plutella</taxon>
    </lineage>
</organism>
<dbReference type="Proteomes" id="UP000653454">
    <property type="component" value="Unassembled WGS sequence"/>
</dbReference>
<dbReference type="InterPro" id="IPR043128">
    <property type="entry name" value="Rev_trsase/Diguanyl_cyclase"/>
</dbReference>
<dbReference type="EMBL" id="CAJHNJ030000471">
    <property type="protein sequence ID" value="CAG9137975.1"/>
    <property type="molecule type" value="Genomic_DNA"/>
</dbReference>
<dbReference type="FunFam" id="3.10.20.370:FF:000001">
    <property type="entry name" value="Retrovirus-related Pol polyprotein from transposon 17.6-like protein"/>
    <property type="match status" value="1"/>
</dbReference>
<keyword evidence="3" id="KW-0808">Transferase</keyword>
<protein>
    <recommendedName>
        <fullName evidence="1">RNA-directed DNA polymerase</fullName>
        <ecNumber evidence="1">2.7.7.49</ecNumber>
    </recommendedName>
</protein>
<keyword evidence="8" id="KW-0695">RNA-directed DNA polymerase</keyword>
<keyword evidence="7" id="KW-0378">Hydrolase</keyword>
<dbReference type="PROSITE" id="PS50878">
    <property type="entry name" value="RT_POL"/>
    <property type="match status" value="1"/>
</dbReference>
<keyword evidence="5" id="KW-0540">Nuclease</keyword>
<dbReference type="SUPFAM" id="SSF50630">
    <property type="entry name" value="Acid proteases"/>
    <property type="match status" value="1"/>
</dbReference>
<dbReference type="Gene3D" id="4.10.60.10">
    <property type="entry name" value="Zinc finger, CCHC-type"/>
    <property type="match status" value="1"/>
</dbReference>
<dbReference type="FunFam" id="3.10.10.10:FF:000007">
    <property type="entry name" value="Retrovirus-related Pol polyprotein from transposon 17.6-like Protein"/>
    <property type="match status" value="1"/>
</dbReference>
<dbReference type="InterPro" id="IPR000477">
    <property type="entry name" value="RT_dom"/>
</dbReference>
<evidence type="ECO:0000259" key="10">
    <source>
        <dbReference type="PROSITE" id="PS50878"/>
    </source>
</evidence>
<dbReference type="Pfam" id="PF19259">
    <property type="entry name" value="Ty3_capsid"/>
    <property type="match status" value="1"/>
</dbReference>
<keyword evidence="2" id="KW-0645">Protease</keyword>
<dbReference type="CDD" id="cd00303">
    <property type="entry name" value="retropepsin_like"/>
    <property type="match status" value="1"/>
</dbReference>
<accession>A0A8S4GAA8</accession>
<dbReference type="SMART" id="SM00343">
    <property type="entry name" value="ZnF_C2HC"/>
    <property type="match status" value="2"/>
</dbReference>
<dbReference type="Gene3D" id="2.40.70.10">
    <property type="entry name" value="Acid Proteases"/>
    <property type="match status" value="1"/>
</dbReference>
<evidence type="ECO:0000313" key="12">
    <source>
        <dbReference type="Proteomes" id="UP000653454"/>
    </source>
</evidence>
<dbReference type="InterPro" id="IPR021109">
    <property type="entry name" value="Peptidase_aspartic_dom_sf"/>
</dbReference>
<evidence type="ECO:0000256" key="9">
    <source>
        <dbReference type="SAM" id="MobiDB-lite"/>
    </source>
</evidence>
<reference evidence="11" key="1">
    <citation type="submission" date="2020-11" db="EMBL/GenBank/DDBJ databases">
        <authorList>
            <person name="Whiteford S."/>
        </authorList>
    </citation>
    <scope>NUCLEOTIDE SEQUENCE</scope>
</reference>
<dbReference type="Pfam" id="PF00078">
    <property type="entry name" value="RVT_1"/>
    <property type="match status" value="1"/>
</dbReference>
<dbReference type="GO" id="GO:0008270">
    <property type="term" value="F:zinc ion binding"/>
    <property type="evidence" value="ECO:0007669"/>
    <property type="project" value="InterPro"/>
</dbReference>
<dbReference type="Gene3D" id="3.30.70.270">
    <property type="match status" value="2"/>
</dbReference>
<dbReference type="GO" id="GO:0006508">
    <property type="term" value="P:proteolysis"/>
    <property type="evidence" value="ECO:0007669"/>
    <property type="project" value="UniProtKB-KW"/>
</dbReference>
<dbReference type="SUPFAM" id="SSF56672">
    <property type="entry name" value="DNA/RNA polymerases"/>
    <property type="match status" value="1"/>
</dbReference>
<keyword evidence="4" id="KW-0548">Nucleotidyltransferase</keyword>
<evidence type="ECO:0000256" key="1">
    <source>
        <dbReference type="ARBA" id="ARBA00012493"/>
    </source>
</evidence>
<sequence>MVLTEDQFTQLLAAVGPKKGSIASCQATYNGEKSSEAVESFLTAINIFKQLENISEKDAITGLPLLLHGNAGKWWQGVKDEITTWTEFEKSLRNSFAPKEPAHIIYQKILQGKQEVGTTTEDFITDKRMLFATLPKPQHPETQQIDMIYGLLNIKIRDKIPRTSFTTYDQLVELSRGIELLQLEKDDVHKPGTSKINITKHQGKGKGRCSFCKNPGHSVEVCRKRQRMENSREDPQDTASRPNLLALPITQPKVSCYGCGAPGVVRTKCPNCSQKTQIAPIKPEDISFCSLNATDARARPVVFITINGFNGVAYIDTGAKMSVASYELYRHLCNQGCGFKQKVLNVTLADGITKRQTVLLAKVRVTLSDKEITTEFMVMPESRDNRTLLGIGFLTDAAMVLNLGQASWHFAENPNEEFELYNEDFATFKEPTDNPVVAAVSNTGNDPSLRAEKSRRGPIYGATASTNLDSTVPWNYNLIRIADLPPTPKRSKIFDGYSPQLDYMMEDARVNVEQTEIQLSPHSQQLFPVNRSIDDVSICSINVELTTCEQEQLSSLLNKYEDVFKDKRSPANYVEHRIDTMDRGPISVPPYRLSPLKKEILRNEIEKMLEQGVIEPCTTPWAAPVVLIPKPDNGIRVCVDYRRLNAITIPDSYPIPRLDDLLHEAKPALYMSALDLKAGYWQVEVRKEDREKTGFITPFGIYIFKRMPFGLRNAPATFQRLIDRLSVSLEEIKLLAYLDDLILFSPSFQAHLQDLESLFIKMREFNLTVNAKKCRFCCSSIKYLGHYITPKGLKVDPEKTAAIANLPTPTNVKHLLTFLQTCSWYRRFIENFAAIAEPLTKLTRKNVNWHWSEDQEIAFSELKRKLTTAPILRQADHTKPYIIKSNASNYALGAVLVQGEGAEEHPVEYAGRLLTSAEKNYSTTEREALAVIWAVTKFRGYIEGLPITVVTDHQALKWLMTLKSPTGRLARWALELQAYDITIKYIEGRPNVVADTLSRPFCSKETIDTCGLCGITIDMPLRDPKEIRDEQLKAKEEPTREEQRPSSNRAQKTSRKTQENTCLLPPRRDVFRVRGGACNINHQLNASAITP</sequence>
<dbReference type="InterPro" id="IPR043502">
    <property type="entry name" value="DNA/RNA_pol_sf"/>
</dbReference>
<evidence type="ECO:0000313" key="11">
    <source>
        <dbReference type="EMBL" id="CAG9137975.1"/>
    </source>
</evidence>
<comment type="caution">
    <text evidence="11">The sequence shown here is derived from an EMBL/GenBank/DDBJ whole genome shotgun (WGS) entry which is preliminary data.</text>
</comment>
<dbReference type="InterPro" id="IPR045358">
    <property type="entry name" value="Ty3_capsid"/>
</dbReference>
<dbReference type="Pfam" id="PF17917">
    <property type="entry name" value="RT_RNaseH"/>
    <property type="match status" value="1"/>
</dbReference>
<dbReference type="InterPro" id="IPR050951">
    <property type="entry name" value="Retrovirus_Pol_polyprotein"/>
</dbReference>
<dbReference type="PANTHER" id="PTHR37984:SF5">
    <property type="entry name" value="PROTEIN NYNRIN-LIKE"/>
    <property type="match status" value="1"/>
</dbReference>
<name>A0A8S4GAA8_PLUXY</name>
<dbReference type="InterPro" id="IPR001878">
    <property type="entry name" value="Znf_CCHC"/>
</dbReference>
<evidence type="ECO:0000256" key="6">
    <source>
        <dbReference type="ARBA" id="ARBA00022759"/>
    </source>
</evidence>
<keyword evidence="6" id="KW-0255">Endonuclease</keyword>
<proteinExistence type="predicted"/>
<dbReference type="AlphaFoldDB" id="A0A8S4GAA8"/>
<dbReference type="FunFam" id="3.30.70.270:FF:000020">
    <property type="entry name" value="Transposon Tf2-6 polyprotein-like Protein"/>
    <property type="match status" value="1"/>
</dbReference>
<dbReference type="CDD" id="cd01647">
    <property type="entry name" value="RT_LTR"/>
    <property type="match status" value="1"/>
</dbReference>
<evidence type="ECO:0000256" key="7">
    <source>
        <dbReference type="ARBA" id="ARBA00022801"/>
    </source>
</evidence>
<dbReference type="GO" id="GO:0008233">
    <property type="term" value="F:peptidase activity"/>
    <property type="evidence" value="ECO:0007669"/>
    <property type="project" value="UniProtKB-KW"/>
</dbReference>
<dbReference type="EC" id="2.7.7.49" evidence="1"/>
<dbReference type="GO" id="GO:0003964">
    <property type="term" value="F:RNA-directed DNA polymerase activity"/>
    <property type="evidence" value="ECO:0007669"/>
    <property type="project" value="UniProtKB-KW"/>
</dbReference>
<dbReference type="GO" id="GO:0004519">
    <property type="term" value="F:endonuclease activity"/>
    <property type="evidence" value="ECO:0007669"/>
    <property type="project" value="UniProtKB-KW"/>
</dbReference>
<dbReference type="Gene3D" id="3.10.20.370">
    <property type="match status" value="1"/>
</dbReference>